<organism evidence="3 4">
    <name type="scientific">Imshaugia aleurites</name>
    <dbReference type="NCBI Taxonomy" id="172621"/>
    <lineage>
        <taxon>Eukaryota</taxon>
        <taxon>Fungi</taxon>
        <taxon>Dikarya</taxon>
        <taxon>Ascomycota</taxon>
        <taxon>Pezizomycotina</taxon>
        <taxon>Lecanoromycetes</taxon>
        <taxon>OSLEUM clade</taxon>
        <taxon>Lecanoromycetidae</taxon>
        <taxon>Lecanorales</taxon>
        <taxon>Lecanorineae</taxon>
        <taxon>Parmeliaceae</taxon>
        <taxon>Imshaugia</taxon>
    </lineage>
</organism>
<dbReference type="Proteomes" id="UP000664534">
    <property type="component" value="Unassembled WGS sequence"/>
</dbReference>
<dbReference type="PANTHER" id="PTHR10828">
    <property type="entry name" value="M-PHASE INDUCER PHOSPHATASE DUAL SPECIFICITY PHOSPHATASE CDC25"/>
    <property type="match status" value="1"/>
</dbReference>
<dbReference type="GO" id="GO:0004725">
    <property type="term" value="F:protein tyrosine phosphatase activity"/>
    <property type="evidence" value="ECO:0007669"/>
    <property type="project" value="TreeGrafter"/>
</dbReference>
<dbReference type="Gene3D" id="3.40.250.10">
    <property type="entry name" value="Rhodanese-like domain"/>
    <property type="match status" value="1"/>
</dbReference>
<feature type="domain" description="Rhodanese" evidence="2">
    <location>
        <begin position="25"/>
        <end position="184"/>
    </location>
</feature>
<dbReference type="Pfam" id="PF00581">
    <property type="entry name" value="Rhodanese"/>
    <property type="match status" value="1"/>
</dbReference>
<protein>
    <recommendedName>
        <fullName evidence="2">Rhodanese domain-containing protein</fullName>
    </recommendedName>
</protein>
<evidence type="ECO:0000256" key="1">
    <source>
        <dbReference type="SAM" id="MobiDB-lite"/>
    </source>
</evidence>
<name>A0A8H3FYR6_9LECA</name>
<dbReference type="EMBL" id="CAJPDT010000062">
    <property type="protein sequence ID" value="CAF9931649.1"/>
    <property type="molecule type" value="Genomic_DNA"/>
</dbReference>
<dbReference type="SMART" id="SM00450">
    <property type="entry name" value="RHOD"/>
    <property type="match status" value="1"/>
</dbReference>
<evidence type="ECO:0000313" key="4">
    <source>
        <dbReference type="Proteomes" id="UP000664534"/>
    </source>
</evidence>
<dbReference type="OrthoDB" id="102559at2759"/>
<dbReference type="SUPFAM" id="SSF52821">
    <property type="entry name" value="Rhodanese/Cell cycle control phosphatase"/>
    <property type="match status" value="1"/>
</dbReference>
<dbReference type="PANTHER" id="PTHR10828:SF38">
    <property type="entry name" value="ARSENICAL-RESISTANCE PROTEIN 2-RELATED"/>
    <property type="match status" value="1"/>
</dbReference>
<dbReference type="GO" id="GO:0005737">
    <property type="term" value="C:cytoplasm"/>
    <property type="evidence" value="ECO:0007669"/>
    <property type="project" value="TreeGrafter"/>
</dbReference>
<comment type="caution">
    <text evidence="3">The sequence shown here is derived from an EMBL/GenBank/DDBJ whole genome shotgun (WGS) entry which is preliminary data.</text>
</comment>
<dbReference type="AlphaFoldDB" id="A0A8H3FYR6"/>
<dbReference type="InterPro" id="IPR001763">
    <property type="entry name" value="Rhodanese-like_dom"/>
</dbReference>
<feature type="compositionally biased region" description="Basic and acidic residues" evidence="1">
    <location>
        <begin position="120"/>
        <end position="141"/>
    </location>
</feature>
<evidence type="ECO:0000313" key="3">
    <source>
        <dbReference type="EMBL" id="CAF9931649.1"/>
    </source>
</evidence>
<accession>A0A8H3FYR6</accession>
<evidence type="ECO:0000259" key="2">
    <source>
        <dbReference type="PROSITE" id="PS50206"/>
    </source>
</evidence>
<dbReference type="PROSITE" id="PS50206">
    <property type="entry name" value="RHODANESE_3"/>
    <property type="match status" value="1"/>
</dbReference>
<gene>
    <name evidence="3" type="ORF">IMSHALPRED_008676</name>
</gene>
<sequence length="198" mass="21947">MSMETVATLRRMSREQLSSLLLSPDASKVAVVDVRDNDHVGGHITSSTHVPSSSLDHQIPQIVRTMAGKEIVVFHCALSQQRGPAAALRYMRERESKMKKGEMDREIGPPGIGIKNGSLHKVDTPTSKEKEVDGEIEKLLDSSESGTKNASTLKAPSPESKEQEVYVLDKGFVGWQEKYGKDERLTENYAADIWTDYC</sequence>
<feature type="compositionally biased region" description="Polar residues" evidence="1">
    <location>
        <begin position="142"/>
        <end position="154"/>
    </location>
</feature>
<feature type="region of interest" description="Disordered" evidence="1">
    <location>
        <begin position="97"/>
        <end position="163"/>
    </location>
</feature>
<feature type="compositionally biased region" description="Basic and acidic residues" evidence="1">
    <location>
        <begin position="97"/>
        <end position="107"/>
    </location>
</feature>
<reference evidence="3" key="1">
    <citation type="submission" date="2021-03" db="EMBL/GenBank/DDBJ databases">
        <authorList>
            <person name="Tagirdzhanova G."/>
        </authorList>
    </citation>
    <scope>NUCLEOTIDE SEQUENCE</scope>
</reference>
<keyword evidence="4" id="KW-1185">Reference proteome</keyword>
<dbReference type="GO" id="GO:0005634">
    <property type="term" value="C:nucleus"/>
    <property type="evidence" value="ECO:0007669"/>
    <property type="project" value="TreeGrafter"/>
</dbReference>
<dbReference type="InterPro" id="IPR036873">
    <property type="entry name" value="Rhodanese-like_dom_sf"/>
</dbReference>
<proteinExistence type="predicted"/>